<feature type="region of interest" description="Disordered" evidence="1">
    <location>
        <begin position="357"/>
        <end position="386"/>
    </location>
</feature>
<organism evidence="2 3">
    <name type="scientific">Gossypium barbadense</name>
    <name type="common">Sea Island cotton</name>
    <name type="synonym">Hibiscus barbadensis</name>
    <dbReference type="NCBI Taxonomy" id="3634"/>
    <lineage>
        <taxon>Eukaryota</taxon>
        <taxon>Viridiplantae</taxon>
        <taxon>Streptophyta</taxon>
        <taxon>Embryophyta</taxon>
        <taxon>Tracheophyta</taxon>
        <taxon>Spermatophyta</taxon>
        <taxon>Magnoliopsida</taxon>
        <taxon>eudicotyledons</taxon>
        <taxon>Gunneridae</taxon>
        <taxon>Pentapetalae</taxon>
        <taxon>rosids</taxon>
        <taxon>malvids</taxon>
        <taxon>Malvales</taxon>
        <taxon>Malvaceae</taxon>
        <taxon>Malvoideae</taxon>
        <taxon>Gossypium</taxon>
    </lineage>
</organism>
<dbReference type="PANTHER" id="PTHR36380">
    <property type="entry name" value="BNAA03G58330D PROTEIN"/>
    <property type="match status" value="1"/>
</dbReference>
<gene>
    <name evidence="2" type="ORF">ES319_A10G032900v1</name>
</gene>
<feature type="compositionally biased region" description="Polar residues" evidence="1">
    <location>
        <begin position="207"/>
        <end position="219"/>
    </location>
</feature>
<feature type="compositionally biased region" description="Polar residues" evidence="1">
    <location>
        <begin position="509"/>
        <end position="519"/>
    </location>
</feature>
<dbReference type="PANTHER" id="PTHR36380:SF1">
    <property type="entry name" value="OS01G0755100 PROTEIN"/>
    <property type="match status" value="1"/>
</dbReference>
<sequence length="697" mass="76855">MAEPQKATSSAVDSKSKEKKSMLDEEIGKDFLGSWKSMSVKDDALDFSFETTTKGKNKAFNFDKLLDDFDFDSTLNIGEKTSKKNQEGKAAASESTEVSKIDQALEDDLITERLPESRDAANSKAETSKGRVEACKSTDNPCSSKAVPAQGPAPEKMDTAQGSRISPETSLDTNAEETYKSSPSPEREVSSELYDQQSLQSSPLDSRNVNNSNPETISDMQAEVCSQGRRTKTSSASEQNVKDNVIINESIQENLHRKNSFPLSETDRDGRKGAGGNIPAEIDDSLLVQDGIVLKGINTAGLSTDNIAAKKYIPNPTPKLPSVSLDRCSEPTDTEQTARKGKEAGAIRSRFFRRLEENRSQLHQPSEIGKEVSSFSGKNNGGMHLSPVYEKREDFGASEAQSVRKLVDYSKLSSQELTKRRSVLQQSENNIGSSSDISLQANPPNHTEKTTESSVQKSLNPKLQVPKMHSIQNSMFHSEAHKITKKAPALSCIKSTRSIGPKTDHMSSQKETNSLGNLEQNKDTRGNTSNIVLPVGVAETQTPKFPSLKRKTFQESNGDTVLLKSLKRLSQSPTESRNLTESSERVANKEVQNHKNHVEVSTKNVLYDHLTSGSEVAREVNMTESEFASVIENDGKVEKAEAYGKELEDICNMLKKKNEEAKQVLVRAIVNNNNLLMLNHPILKEKISFPILYYLQS</sequence>
<feature type="compositionally biased region" description="Polar residues" evidence="1">
    <location>
        <begin position="160"/>
        <end position="173"/>
    </location>
</feature>
<dbReference type="InterPro" id="IPR038777">
    <property type="entry name" value="At4g18490-like"/>
</dbReference>
<keyword evidence="3" id="KW-1185">Reference proteome</keyword>
<feature type="region of interest" description="Disordered" evidence="1">
    <location>
        <begin position="497"/>
        <end position="529"/>
    </location>
</feature>
<evidence type="ECO:0000313" key="3">
    <source>
        <dbReference type="Proteomes" id="UP000327439"/>
    </source>
</evidence>
<feature type="compositionally biased region" description="Polar residues" evidence="1">
    <location>
        <begin position="1"/>
        <end position="13"/>
    </location>
</feature>
<feature type="region of interest" description="Disordered" evidence="1">
    <location>
        <begin position="257"/>
        <end position="279"/>
    </location>
</feature>
<dbReference type="Proteomes" id="UP000327439">
    <property type="component" value="Chromosome A10"/>
</dbReference>
<protein>
    <submittedName>
        <fullName evidence="2">Uncharacterized protein</fullName>
    </submittedName>
</protein>
<reference evidence="3" key="1">
    <citation type="journal article" date="2020" name="Nat. Genet.">
        <title>Genomic diversifications of five Gossypium allopolyploid species and their impact on cotton improvement.</title>
        <authorList>
            <person name="Chen Z.J."/>
            <person name="Sreedasyam A."/>
            <person name="Ando A."/>
            <person name="Song Q."/>
            <person name="De Santiago L.M."/>
            <person name="Hulse-Kemp A.M."/>
            <person name="Ding M."/>
            <person name="Ye W."/>
            <person name="Kirkbride R.C."/>
            <person name="Jenkins J."/>
            <person name="Plott C."/>
            <person name="Lovell J."/>
            <person name="Lin Y.M."/>
            <person name="Vaughn R."/>
            <person name="Liu B."/>
            <person name="Simpson S."/>
            <person name="Scheffler B.E."/>
            <person name="Wen L."/>
            <person name="Saski C.A."/>
            <person name="Grover C.E."/>
            <person name="Hu G."/>
            <person name="Conover J.L."/>
            <person name="Carlson J.W."/>
            <person name="Shu S."/>
            <person name="Boston L.B."/>
            <person name="Williams M."/>
            <person name="Peterson D.G."/>
            <person name="McGee K."/>
            <person name="Jones D.C."/>
            <person name="Wendel J.F."/>
            <person name="Stelly D.M."/>
            <person name="Grimwood J."/>
            <person name="Schmutz J."/>
        </authorList>
    </citation>
    <scope>NUCLEOTIDE SEQUENCE [LARGE SCALE GENOMIC DNA]</scope>
    <source>
        <strain evidence="3">cv. 3-79</strain>
    </source>
</reference>
<dbReference type="OrthoDB" id="602706at2759"/>
<evidence type="ECO:0000313" key="2">
    <source>
        <dbReference type="EMBL" id="KAB2060644.1"/>
    </source>
</evidence>
<evidence type="ECO:0000256" key="1">
    <source>
        <dbReference type="SAM" id="MobiDB-lite"/>
    </source>
</evidence>
<feature type="region of interest" description="Disordered" evidence="1">
    <location>
        <begin position="78"/>
        <end position="244"/>
    </location>
</feature>
<dbReference type="EMBL" id="CM018211">
    <property type="protein sequence ID" value="KAB2060644.1"/>
    <property type="molecule type" value="Genomic_DNA"/>
</dbReference>
<feature type="compositionally biased region" description="Low complexity" evidence="1">
    <location>
        <begin position="191"/>
        <end position="206"/>
    </location>
</feature>
<name>A0A5J5U0G6_GOSBA</name>
<feature type="compositionally biased region" description="Polar residues" evidence="1">
    <location>
        <begin position="423"/>
        <end position="445"/>
    </location>
</feature>
<feature type="region of interest" description="Disordered" evidence="1">
    <location>
        <begin position="318"/>
        <end position="344"/>
    </location>
</feature>
<accession>A0A5J5U0G6</accession>
<proteinExistence type="predicted"/>
<dbReference type="AlphaFoldDB" id="A0A5J5U0G6"/>
<feature type="region of interest" description="Disordered" evidence="1">
    <location>
        <begin position="1"/>
        <end position="22"/>
    </location>
</feature>
<feature type="region of interest" description="Disordered" evidence="1">
    <location>
        <begin position="415"/>
        <end position="459"/>
    </location>
</feature>
<feature type="compositionally biased region" description="Basic and acidic residues" evidence="1">
    <location>
        <begin position="110"/>
        <end position="136"/>
    </location>
</feature>